<dbReference type="GO" id="GO:0003676">
    <property type="term" value="F:nucleic acid binding"/>
    <property type="evidence" value="ECO:0007669"/>
    <property type="project" value="InterPro"/>
</dbReference>
<comment type="caution">
    <text evidence="1">The sequence shown here is derived from an EMBL/GenBank/DDBJ whole genome shotgun (WGS) entry which is preliminary data.</text>
</comment>
<keyword evidence="1" id="KW-0548">Nucleotidyltransferase</keyword>
<protein>
    <submittedName>
        <fullName evidence="1">Reverse transcriptase-like protein</fullName>
    </submittedName>
</protein>
<sequence length="165" mass="18643">MNVTINTDASFNHHHKVGGYAFWITSELGRIRQSGTLKETSDAQDAELKALANAVYVLLNSEFNNGSIEHIYVNSDCKMMFPKISIKSTSVPGKYIAETLNDILRQNTDGCIYGRISFRHVKAHTNNLTKSRSWVNDWCDNEAKKAMRSAVEILKQEMSWKSSPN</sequence>
<accession>A0A3E4MZU8</accession>
<dbReference type="InterPro" id="IPR036397">
    <property type="entry name" value="RNaseH_sf"/>
</dbReference>
<dbReference type="AlphaFoldDB" id="A0A3E4MZU8"/>
<dbReference type="SUPFAM" id="SSF53098">
    <property type="entry name" value="Ribonuclease H-like"/>
    <property type="match status" value="1"/>
</dbReference>
<reference evidence="1 2" key="1">
    <citation type="submission" date="2019-07" db="EMBL/GenBank/DDBJ databases">
        <title>Genome sequencing of Parabacteroides distasonis iSURF_7.</title>
        <authorList>
            <person name="Degefu H.N."/>
            <person name="Ruoff K.L."/>
            <person name="Price C.E."/>
            <person name="Valls R.A."/>
            <person name="O'Toole G.A."/>
        </authorList>
    </citation>
    <scope>NUCLEOTIDE SEQUENCE [LARGE SCALE GENOMIC DNA]</scope>
    <source>
        <strain evidence="1 2">CFPLTA003_1B</strain>
    </source>
</reference>
<proteinExistence type="predicted"/>
<dbReference type="Proteomes" id="UP000315827">
    <property type="component" value="Unassembled WGS sequence"/>
</dbReference>
<gene>
    <name evidence="1" type="ORF">FSA05_00320</name>
</gene>
<dbReference type="EMBL" id="VOHW01000001">
    <property type="protein sequence ID" value="TWV64102.1"/>
    <property type="molecule type" value="Genomic_DNA"/>
</dbReference>
<dbReference type="Gene3D" id="3.30.420.10">
    <property type="entry name" value="Ribonuclease H-like superfamily/Ribonuclease H"/>
    <property type="match status" value="1"/>
</dbReference>
<keyword evidence="1" id="KW-0695">RNA-directed DNA polymerase</keyword>
<dbReference type="GO" id="GO:0004523">
    <property type="term" value="F:RNA-DNA hybrid ribonuclease activity"/>
    <property type="evidence" value="ECO:0007669"/>
    <property type="project" value="InterPro"/>
</dbReference>
<dbReference type="InterPro" id="IPR012337">
    <property type="entry name" value="RNaseH-like_sf"/>
</dbReference>
<dbReference type="RefSeq" id="WP_005862508.1">
    <property type="nucleotide sequence ID" value="NZ_JAHONK010000060.1"/>
</dbReference>
<dbReference type="InterPro" id="IPR002156">
    <property type="entry name" value="RNaseH_domain"/>
</dbReference>
<evidence type="ECO:0000313" key="2">
    <source>
        <dbReference type="Proteomes" id="UP000315827"/>
    </source>
</evidence>
<dbReference type="GO" id="GO:0003964">
    <property type="term" value="F:RNA-directed DNA polymerase activity"/>
    <property type="evidence" value="ECO:0007669"/>
    <property type="project" value="UniProtKB-KW"/>
</dbReference>
<dbReference type="Pfam" id="PF00075">
    <property type="entry name" value="RNase_H"/>
    <property type="match status" value="1"/>
</dbReference>
<keyword evidence="1" id="KW-0808">Transferase</keyword>
<name>A0A3E4MZU8_PARDI</name>
<organism evidence="1 2">
    <name type="scientific">Parabacteroides distasonis</name>
    <dbReference type="NCBI Taxonomy" id="823"/>
    <lineage>
        <taxon>Bacteria</taxon>
        <taxon>Pseudomonadati</taxon>
        <taxon>Bacteroidota</taxon>
        <taxon>Bacteroidia</taxon>
        <taxon>Bacteroidales</taxon>
        <taxon>Tannerellaceae</taxon>
        <taxon>Parabacteroides</taxon>
    </lineage>
</organism>
<evidence type="ECO:0000313" key="1">
    <source>
        <dbReference type="EMBL" id="TWV64102.1"/>
    </source>
</evidence>